<proteinExistence type="inferred from homology"/>
<feature type="compositionally biased region" description="Basic and acidic residues" evidence="2">
    <location>
        <begin position="113"/>
        <end position="127"/>
    </location>
</feature>
<keyword evidence="4" id="KW-1185">Reference proteome</keyword>
<dbReference type="OrthoDB" id="360327at2759"/>
<reference evidence="3 4" key="1">
    <citation type="submission" date="2018-11" db="EMBL/GenBank/DDBJ databases">
        <title>Genome sequence of Apiotrichum porosum DSM 27194.</title>
        <authorList>
            <person name="Aliyu H."/>
            <person name="Gorte O."/>
            <person name="Ochsenreither K."/>
        </authorList>
    </citation>
    <scope>NUCLEOTIDE SEQUENCE [LARGE SCALE GENOMIC DNA]</scope>
    <source>
        <strain evidence="3 4">DSM 27194</strain>
    </source>
</reference>
<evidence type="ECO:0000256" key="2">
    <source>
        <dbReference type="SAM" id="MobiDB-lite"/>
    </source>
</evidence>
<accession>A0A427Y622</accession>
<gene>
    <name evidence="3" type="ORF">EHS24_004811</name>
</gene>
<dbReference type="STRING" id="105984.A0A427Y622"/>
<dbReference type="RefSeq" id="XP_028479328.1">
    <property type="nucleotide sequence ID" value="XM_028620356.1"/>
</dbReference>
<dbReference type="Proteomes" id="UP000279236">
    <property type="component" value="Unassembled WGS sequence"/>
</dbReference>
<organism evidence="3 4">
    <name type="scientific">Apiotrichum porosum</name>
    <dbReference type="NCBI Taxonomy" id="105984"/>
    <lineage>
        <taxon>Eukaryota</taxon>
        <taxon>Fungi</taxon>
        <taxon>Dikarya</taxon>
        <taxon>Basidiomycota</taxon>
        <taxon>Agaricomycotina</taxon>
        <taxon>Tremellomycetes</taxon>
        <taxon>Trichosporonales</taxon>
        <taxon>Trichosporonaceae</taxon>
        <taxon>Apiotrichum</taxon>
    </lineage>
</organism>
<name>A0A427Y622_9TREE</name>
<dbReference type="EMBL" id="RSCE01000002">
    <property type="protein sequence ID" value="RSH86543.1"/>
    <property type="molecule type" value="Genomic_DNA"/>
</dbReference>
<dbReference type="PANTHER" id="PTHR12111:SF2">
    <property type="entry name" value="SPLICING FACTOR YJU2B-RELATED"/>
    <property type="match status" value="1"/>
</dbReference>
<evidence type="ECO:0008006" key="5">
    <source>
        <dbReference type="Google" id="ProtNLM"/>
    </source>
</evidence>
<dbReference type="GeneID" id="39589354"/>
<comment type="similarity">
    <text evidence="1">Belongs to the CWC16 family.</text>
</comment>
<comment type="caution">
    <text evidence="3">The sequence shown here is derived from an EMBL/GenBank/DDBJ whole genome shotgun (WGS) entry which is preliminary data.</text>
</comment>
<feature type="region of interest" description="Disordered" evidence="2">
    <location>
        <begin position="289"/>
        <end position="320"/>
    </location>
</feature>
<evidence type="ECO:0000313" key="3">
    <source>
        <dbReference type="EMBL" id="RSH86543.1"/>
    </source>
</evidence>
<dbReference type="PANTHER" id="PTHR12111">
    <property type="entry name" value="SPLICING FACTOR YJU2"/>
    <property type="match status" value="1"/>
</dbReference>
<evidence type="ECO:0000256" key="1">
    <source>
        <dbReference type="ARBA" id="ARBA00005595"/>
    </source>
</evidence>
<dbReference type="GO" id="GO:0071014">
    <property type="term" value="C:post-mRNA release spliceosomal complex"/>
    <property type="evidence" value="ECO:0007669"/>
    <property type="project" value="TreeGrafter"/>
</dbReference>
<dbReference type="GO" id="GO:0005684">
    <property type="term" value="C:U2-type spliceosomal complex"/>
    <property type="evidence" value="ECO:0007669"/>
    <property type="project" value="TreeGrafter"/>
</dbReference>
<dbReference type="GO" id="GO:0000398">
    <property type="term" value="P:mRNA splicing, via spliceosome"/>
    <property type="evidence" value="ECO:0007669"/>
    <property type="project" value="InterPro"/>
</dbReference>
<evidence type="ECO:0000313" key="4">
    <source>
        <dbReference type="Proteomes" id="UP000279236"/>
    </source>
</evidence>
<dbReference type="Pfam" id="PF04502">
    <property type="entry name" value="Saf4_Yju2"/>
    <property type="match status" value="1"/>
</dbReference>
<sequence length="320" mass="35941">MQGFNRYIPPDYDPKQHSTLNSYQGKKHALGNRASKIDEGILVVRFELPFNIWCGTCNNHIGAGVRYNAQKSKVGKYFSTPIFAFRCKCHLCSGWFEIRTDPQNSRYVVTEGARQKQEDWDPEKEGGHAVFDTEAPKPSETEVDAFEALEKDTDQQAVVRLKRNRLDELEEASARQSADPYAVSRALRTKFRAEKKEALAKQVADGEIRERYGLADDIELGDAQVDKGSEWWAAARERRGLPVEEKKPEDLGKTIRKNTSRRYDVFDAEPVQRVRLKRKVVEDEAEVKVVRAKPAAPPPAPTAAVGLGGLAGYGSDSDSE</sequence>
<protein>
    <recommendedName>
        <fullName evidence="5">Coiled-coil domain-containing protein 130</fullName>
    </recommendedName>
</protein>
<feature type="region of interest" description="Disordered" evidence="2">
    <location>
        <begin position="113"/>
        <end position="138"/>
    </location>
</feature>
<dbReference type="InterPro" id="IPR007590">
    <property type="entry name" value="Saf4/Yju2"/>
</dbReference>
<dbReference type="AlphaFoldDB" id="A0A427Y622"/>